<name>E3M0H5_CAERE</name>
<protein>
    <recommendedName>
        <fullName evidence="1">Sdz-33 F-box domain-containing protein</fullName>
    </recommendedName>
</protein>
<accession>E3M0H5</accession>
<feature type="domain" description="Sdz-33 F-box" evidence="1">
    <location>
        <begin position="207"/>
        <end position="265"/>
    </location>
</feature>
<dbReference type="InterPro" id="IPR012885">
    <property type="entry name" value="F-box_Sdz-33"/>
</dbReference>
<dbReference type="OMA" id="HLTFIVY"/>
<dbReference type="PANTHER" id="PTHR21503">
    <property type="entry name" value="F-BOX-CONTAINING HYPOTHETICAL PROTEIN C.ELEGANS"/>
    <property type="match status" value="1"/>
</dbReference>
<evidence type="ECO:0000313" key="2">
    <source>
        <dbReference type="EMBL" id="EFO87787.1"/>
    </source>
</evidence>
<dbReference type="PANTHER" id="PTHR21503:SF36">
    <property type="entry name" value="F-BOX ASSOCIATED DOMAIN-CONTAINING PROTEIN"/>
    <property type="match status" value="1"/>
</dbReference>
<dbReference type="AlphaFoldDB" id="E3M0H5"/>
<dbReference type="KEGG" id="crq:GCK72_018674"/>
<keyword evidence="4" id="KW-1185">Reference proteome</keyword>
<evidence type="ECO:0000313" key="5">
    <source>
        <dbReference type="Proteomes" id="UP000483820"/>
    </source>
</evidence>
<evidence type="ECO:0000313" key="3">
    <source>
        <dbReference type="EMBL" id="KAF1752120.1"/>
    </source>
</evidence>
<dbReference type="GeneID" id="9825428"/>
<dbReference type="RefSeq" id="XP_003110494.1">
    <property type="nucleotide sequence ID" value="XM_003110446.1"/>
</dbReference>
<dbReference type="Pfam" id="PF07735">
    <property type="entry name" value="FBA_2"/>
    <property type="match status" value="1"/>
</dbReference>
<dbReference type="EMBL" id="DS268420">
    <property type="protein sequence ID" value="EFO87787.1"/>
    <property type="molecule type" value="Genomic_DNA"/>
</dbReference>
<dbReference type="Proteomes" id="UP000008281">
    <property type="component" value="Unassembled WGS sequence"/>
</dbReference>
<dbReference type="Proteomes" id="UP000483820">
    <property type="component" value="Chromosome V"/>
</dbReference>
<proteinExistence type="predicted"/>
<sequence length="358" mass="42479">MSPFRLFDLDYVAMRRASLHLDEMSTLNIALSSKNARQIMKLFKKRIEFIWVNFQESDCVINLKFAENLEVYWRIKSSKGILKHAEKTDVFELNDMKVESMRYRIKSKYVINSYCEDDLSICQSIVEVLLDIYRPNKLNYYISRKHNLSKLLCFNGLNQVDHLTFIVYFPVSDQEFLLFRQNIHPKKELCFNLVFYKNSNHGCKIEFNYEKLEICSSDWLNRDDLFNINSKYAFLKETKLTNEDLKLYFKRWIDGDDSKLEKLKITMSDDGNLDNMLSGIETKSLEEIIQDKHLNNKTFEFLDFENFKFDGCKGRHLIRKDGKIATVHLAGNKKLNFIVWNEKSPLIRDTEDYVGNMI</sequence>
<evidence type="ECO:0000313" key="4">
    <source>
        <dbReference type="Proteomes" id="UP000008281"/>
    </source>
</evidence>
<dbReference type="OrthoDB" id="5819377at2759"/>
<evidence type="ECO:0000259" key="1">
    <source>
        <dbReference type="Pfam" id="PF07735"/>
    </source>
</evidence>
<gene>
    <name evidence="2" type="ORF">CRE_05429</name>
    <name evidence="3" type="ORF">GCK72_018674</name>
</gene>
<dbReference type="FunCoup" id="E3M0H5">
    <property type="interactions" value="1161"/>
</dbReference>
<reference evidence="3 5" key="2">
    <citation type="submission" date="2019-12" db="EMBL/GenBank/DDBJ databases">
        <title>Chromosome-level assembly of the Caenorhabditis remanei genome.</title>
        <authorList>
            <person name="Teterina A.A."/>
            <person name="Willis J.H."/>
            <person name="Phillips P.C."/>
        </authorList>
    </citation>
    <scope>NUCLEOTIDE SEQUENCE [LARGE SCALE GENOMIC DNA]</scope>
    <source>
        <strain evidence="3 5">PX506</strain>
        <tissue evidence="3">Whole organism</tissue>
    </source>
</reference>
<dbReference type="eggNOG" id="ENOG502THGI">
    <property type="taxonomic scope" value="Eukaryota"/>
</dbReference>
<dbReference type="CTD" id="9825428"/>
<organism evidence="4">
    <name type="scientific">Caenorhabditis remanei</name>
    <name type="common">Caenorhabditis vulgaris</name>
    <dbReference type="NCBI Taxonomy" id="31234"/>
    <lineage>
        <taxon>Eukaryota</taxon>
        <taxon>Metazoa</taxon>
        <taxon>Ecdysozoa</taxon>
        <taxon>Nematoda</taxon>
        <taxon>Chromadorea</taxon>
        <taxon>Rhabditida</taxon>
        <taxon>Rhabditina</taxon>
        <taxon>Rhabditomorpha</taxon>
        <taxon>Rhabditoidea</taxon>
        <taxon>Rhabditidae</taxon>
        <taxon>Peloderinae</taxon>
        <taxon>Caenorhabditis</taxon>
    </lineage>
</organism>
<dbReference type="HOGENOM" id="CLU_761258_0_0_1"/>
<reference evidence="2" key="1">
    <citation type="submission" date="2007-07" db="EMBL/GenBank/DDBJ databases">
        <title>PCAP assembly of the Caenorhabditis remanei genome.</title>
        <authorList>
            <consortium name="The Caenorhabditis remanei Sequencing Consortium"/>
            <person name="Wilson R.K."/>
        </authorList>
    </citation>
    <scope>NUCLEOTIDE SEQUENCE [LARGE SCALE GENOMIC DNA]</scope>
    <source>
        <strain evidence="2">PB4641</strain>
    </source>
</reference>
<dbReference type="EMBL" id="WUAV01000005">
    <property type="protein sequence ID" value="KAF1752120.1"/>
    <property type="molecule type" value="Genomic_DNA"/>
</dbReference>